<dbReference type="AlphaFoldDB" id="I9B6F0"/>
<organism evidence="2 3">
    <name type="scientific">Pelosinus fermentans B4</name>
    <dbReference type="NCBI Taxonomy" id="1149862"/>
    <lineage>
        <taxon>Bacteria</taxon>
        <taxon>Bacillati</taxon>
        <taxon>Bacillota</taxon>
        <taxon>Negativicutes</taxon>
        <taxon>Selenomonadales</taxon>
        <taxon>Sporomusaceae</taxon>
        <taxon>Pelosinus</taxon>
    </lineage>
</organism>
<dbReference type="Proteomes" id="UP000004324">
    <property type="component" value="Unassembled WGS sequence"/>
</dbReference>
<dbReference type="InterPro" id="IPR000157">
    <property type="entry name" value="TIR_dom"/>
</dbReference>
<dbReference type="Pfam" id="PF13676">
    <property type="entry name" value="TIR_2"/>
    <property type="match status" value="1"/>
</dbReference>
<reference evidence="2 3" key="1">
    <citation type="journal article" date="2012" name="J. Bacteriol.">
        <title>Draft Genome Sequences for Two Metal-Reducing Pelosinus fermentans Strains Isolated from a Cr(VI)-Contaminated Site and for Type Strain R7.</title>
        <authorList>
            <person name="Brown S.D."/>
            <person name="Podar M."/>
            <person name="Klingeman D.M."/>
            <person name="Johnson C.M."/>
            <person name="Yang Z.K."/>
            <person name="Utturkar S.M."/>
            <person name="Land M.L."/>
            <person name="Mosher J.J."/>
            <person name="Hurt R.A.Jr."/>
            <person name="Phelps T.J."/>
            <person name="Palumbo A.V."/>
            <person name="Arkin A.P."/>
            <person name="Hazen T.C."/>
            <person name="Elias D.A."/>
        </authorList>
    </citation>
    <scope>NUCLEOTIDE SEQUENCE [LARGE SCALE GENOMIC DNA]</scope>
    <source>
        <strain evidence="2 3">B4</strain>
    </source>
</reference>
<dbReference type="EMBL" id="AKVJ01000004">
    <property type="protein sequence ID" value="EIW20727.1"/>
    <property type="molecule type" value="Genomic_DNA"/>
</dbReference>
<sequence>MKVFISWSGEKSMAVAELLNSWLKCVLQAIEPWISTQDIDKGALWFSEIGGQLKDTSVGIICLTESNKDKPWILFEAGALAKGLNTAKVCTFLIDLNPTDIESPLAQFNATLPNKDDVRKLVKMLNNSLGDKGLADPILTKVFETYWPQLECELDKIIKSSVEEVKIVKRTNDEVLTEMLSIMRGLDKRVRRIENVEKDNYQEIQANNNRSYYLKKQLEKNQASHFEQMITQLLHDKRSPEEIKDMFKNHNIPDSYIDSLVKCFEK</sequence>
<evidence type="ECO:0000313" key="2">
    <source>
        <dbReference type="EMBL" id="EIW20727.1"/>
    </source>
</evidence>
<feature type="domain" description="TIR" evidence="1">
    <location>
        <begin position="3"/>
        <end position="97"/>
    </location>
</feature>
<dbReference type="OrthoDB" id="122965at2"/>
<gene>
    <name evidence="2" type="ORF">FB4_1939</name>
</gene>
<dbReference type="GO" id="GO:0007165">
    <property type="term" value="P:signal transduction"/>
    <property type="evidence" value="ECO:0007669"/>
    <property type="project" value="InterPro"/>
</dbReference>
<evidence type="ECO:0000259" key="1">
    <source>
        <dbReference type="Pfam" id="PF13676"/>
    </source>
</evidence>
<evidence type="ECO:0000313" key="3">
    <source>
        <dbReference type="Proteomes" id="UP000004324"/>
    </source>
</evidence>
<dbReference type="SUPFAM" id="SSF52200">
    <property type="entry name" value="Toll/Interleukin receptor TIR domain"/>
    <property type="match status" value="1"/>
</dbReference>
<name>I9B6F0_9FIRM</name>
<comment type="caution">
    <text evidence="2">The sequence shown here is derived from an EMBL/GenBank/DDBJ whole genome shotgun (WGS) entry which is preliminary data.</text>
</comment>
<accession>I9B6F0</accession>
<protein>
    <recommendedName>
        <fullName evidence="1">TIR domain-containing protein</fullName>
    </recommendedName>
</protein>
<dbReference type="PATRIC" id="fig|1149862.3.peg.216"/>
<dbReference type="RefSeq" id="WP_007930542.1">
    <property type="nucleotide sequence ID" value="NZ_AKVJ01000004.1"/>
</dbReference>
<proteinExistence type="predicted"/>
<keyword evidence="3" id="KW-1185">Reference proteome</keyword>
<dbReference type="InterPro" id="IPR035897">
    <property type="entry name" value="Toll_tir_struct_dom_sf"/>
</dbReference>
<dbReference type="Gene3D" id="3.40.50.10140">
    <property type="entry name" value="Toll/interleukin-1 receptor homology (TIR) domain"/>
    <property type="match status" value="1"/>
</dbReference>